<keyword evidence="2" id="KW-1185">Reference proteome</keyword>
<evidence type="ECO:0000313" key="1">
    <source>
        <dbReference type="EMBL" id="KAF8377183.1"/>
    </source>
</evidence>
<gene>
    <name evidence="1" type="ORF">HHK36_030556</name>
</gene>
<dbReference type="Proteomes" id="UP000655225">
    <property type="component" value="Unassembled WGS sequence"/>
</dbReference>
<accession>A0A834Y7Q5</accession>
<sequence length="83" mass="9577">MQPCCKEEKVERKNDLRHPPTIKGYKQVHLQVRADYVIIFSVHGHESTREAIAEVNRINHSILETLVLQLIDAVMFGWVNLGL</sequence>
<proteinExistence type="predicted"/>
<dbReference type="EMBL" id="JABCRI010000024">
    <property type="protein sequence ID" value="KAF8377183.1"/>
    <property type="molecule type" value="Genomic_DNA"/>
</dbReference>
<reference evidence="1 2" key="1">
    <citation type="submission" date="2020-04" db="EMBL/GenBank/DDBJ databases">
        <title>Plant Genome Project.</title>
        <authorList>
            <person name="Zhang R.-G."/>
        </authorList>
    </citation>
    <scope>NUCLEOTIDE SEQUENCE [LARGE SCALE GENOMIC DNA]</scope>
    <source>
        <strain evidence="1">YNK0</strain>
        <tissue evidence="1">Leaf</tissue>
    </source>
</reference>
<comment type="caution">
    <text evidence="1">The sequence shown here is derived from an EMBL/GenBank/DDBJ whole genome shotgun (WGS) entry which is preliminary data.</text>
</comment>
<name>A0A834Y7Q5_TETSI</name>
<organism evidence="1 2">
    <name type="scientific">Tetracentron sinense</name>
    <name type="common">Spur-leaf</name>
    <dbReference type="NCBI Taxonomy" id="13715"/>
    <lineage>
        <taxon>Eukaryota</taxon>
        <taxon>Viridiplantae</taxon>
        <taxon>Streptophyta</taxon>
        <taxon>Embryophyta</taxon>
        <taxon>Tracheophyta</taxon>
        <taxon>Spermatophyta</taxon>
        <taxon>Magnoliopsida</taxon>
        <taxon>Trochodendrales</taxon>
        <taxon>Trochodendraceae</taxon>
        <taxon>Tetracentron</taxon>
    </lineage>
</organism>
<dbReference type="AlphaFoldDB" id="A0A834Y7Q5"/>
<protein>
    <submittedName>
        <fullName evidence="1">Uncharacterized protein</fullName>
    </submittedName>
</protein>
<evidence type="ECO:0000313" key="2">
    <source>
        <dbReference type="Proteomes" id="UP000655225"/>
    </source>
</evidence>